<dbReference type="InterPro" id="IPR009057">
    <property type="entry name" value="Homeodomain-like_sf"/>
</dbReference>
<dbReference type="InterPro" id="IPR023772">
    <property type="entry name" value="DNA-bd_HTH_TetR-type_CS"/>
</dbReference>
<evidence type="ECO:0000256" key="1">
    <source>
        <dbReference type="ARBA" id="ARBA00023125"/>
    </source>
</evidence>
<dbReference type="Gene3D" id="1.10.357.10">
    <property type="entry name" value="Tetracycline Repressor, domain 2"/>
    <property type="match status" value="1"/>
</dbReference>
<evidence type="ECO:0000313" key="4">
    <source>
        <dbReference type="EMBL" id="AGK95289.1"/>
    </source>
</evidence>
<gene>
    <name evidence="4" type="ORF">Clopa_0222</name>
</gene>
<reference evidence="4 5" key="1">
    <citation type="submission" date="2012-01" db="EMBL/GenBank/DDBJ databases">
        <title>Complete sequence of chromosome of Clostridium pasteurianum BC1.</title>
        <authorList>
            <consortium name="US DOE Joint Genome Institute"/>
            <person name="Lucas S."/>
            <person name="Han J."/>
            <person name="Lapidus A."/>
            <person name="Cheng J.-F."/>
            <person name="Goodwin L."/>
            <person name="Pitluck S."/>
            <person name="Peters L."/>
            <person name="Mikhailova N."/>
            <person name="Teshima H."/>
            <person name="Detter J.C."/>
            <person name="Han C."/>
            <person name="Tapia R."/>
            <person name="Land M."/>
            <person name="Hauser L."/>
            <person name="Kyrpides N."/>
            <person name="Ivanova N."/>
            <person name="Pagani I."/>
            <person name="Dunn J."/>
            <person name="Taghavi S."/>
            <person name="Francis A."/>
            <person name="van der Lelie D."/>
            <person name="Woyke T."/>
        </authorList>
    </citation>
    <scope>NUCLEOTIDE SEQUENCE [LARGE SCALE GENOMIC DNA]</scope>
    <source>
        <strain evidence="4 5">BC1</strain>
    </source>
</reference>
<dbReference type="RefSeq" id="WP_015613616.1">
    <property type="nucleotide sequence ID" value="NC_021182.1"/>
</dbReference>
<evidence type="ECO:0000259" key="3">
    <source>
        <dbReference type="PROSITE" id="PS50977"/>
    </source>
</evidence>
<keyword evidence="1 2" id="KW-0238">DNA-binding</keyword>
<dbReference type="KEGG" id="cpas:Clopa_0222"/>
<dbReference type="EMBL" id="CP003261">
    <property type="protein sequence ID" value="AGK95289.1"/>
    <property type="molecule type" value="Genomic_DNA"/>
</dbReference>
<dbReference type="GO" id="GO:0003677">
    <property type="term" value="F:DNA binding"/>
    <property type="evidence" value="ECO:0007669"/>
    <property type="project" value="UniProtKB-UniRule"/>
</dbReference>
<dbReference type="HOGENOM" id="CLU_069356_27_3_9"/>
<evidence type="ECO:0000256" key="2">
    <source>
        <dbReference type="PROSITE-ProRule" id="PRU00335"/>
    </source>
</evidence>
<feature type="domain" description="HTH tetR-type" evidence="3">
    <location>
        <begin position="4"/>
        <end position="64"/>
    </location>
</feature>
<dbReference type="AlphaFoldDB" id="R4K425"/>
<dbReference type="InterPro" id="IPR036271">
    <property type="entry name" value="Tet_transcr_reg_TetR-rel_C_sf"/>
</dbReference>
<proteinExistence type="predicted"/>
<dbReference type="PATRIC" id="fig|86416.3.peg.193"/>
<organism evidence="4 5">
    <name type="scientific">Clostridium pasteurianum BC1</name>
    <dbReference type="NCBI Taxonomy" id="86416"/>
    <lineage>
        <taxon>Bacteria</taxon>
        <taxon>Bacillati</taxon>
        <taxon>Bacillota</taxon>
        <taxon>Clostridia</taxon>
        <taxon>Eubacteriales</taxon>
        <taxon>Clostridiaceae</taxon>
        <taxon>Clostridium</taxon>
    </lineage>
</organism>
<dbReference type="OrthoDB" id="9780824at2"/>
<dbReference type="eggNOG" id="COG1309">
    <property type="taxonomic scope" value="Bacteria"/>
</dbReference>
<keyword evidence="5" id="KW-1185">Reference proteome</keyword>
<feature type="DNA-binding region" description="H-T-H motif" evidence="2">
    <location>
        <begin position="27"/>
        <end position="46"/>
    </location>
</feature>
<name>R4K425_CLOPA</name>
<dbReference type="PRINTS" id="PR00455">
    <property type="entry name" value="HTHTETR"/>
</dbReference>
<dbReference type="PANTHER" id="PTHR43479">
    <property type="entry name" value="ACREF/ENVCD OPERON REPRESSOR-RELATED"/>
    <property type="match status" value="1"/>
</dbReference>
<dbReference type="SUPFAM" id="SSF46689">
    <property type="entry name" value="Homeodomain-like"/>
    <property type="match status" value="1"/>
</dbReference>
<dbReference type="PROSITE" id="PS01081">
    <property type="entry name" value="HTH_TETR_1"/>
    <property type="match status" value="1"/>
</dbReference>
<dbReference type="PROSITE" id="PS50977">
    <property type="entry name" value="HTH_TETR_2"/>
    <property type="match status" value="1"/>
</dbReference>
<accession>R4K425</accession>
<dbReference type="Proteomes" id="UP000013523">
    <property type="component" value="Chromosome"/>
</dbReference>
<evidence type="ECO:0000313" key="5">
    <source>
        <dbReference type="Proteomes" id="UP000013523"/>
    </source>
</evidence>
<dbReference type="SUPFAM" id="SSF48498">
    <property type="entry name" value="Tetracyclin repressor-like, C-terminal domain"/>
    <property type="match status" value="1"/>
</dbReference>
<dbReference type="PANTHER" id="PTHR43479:SF11">
    <property type="entry name" value="ACREF_ENVCD OPERON REPRESSOR-RELATED"/>
    <property type="match status" value="1"/>
</dbReference>
<dbReference type="Pfam" id="PF00440">
    <property type="entry name" value="TetR_N"/>
    <property type="match status" value="1"/>
</dbReference>
<sequence>MVRESKEQVILEAAIKIFAEKSYNGTTTSEIAREAGVAEGTIFRYFKTKKDLLRGILNKFTVFIGSNLIDNQLSKLLEKNKDKDEKEILKKIIINRIELIKKYKDMMKIMFTEMQFSSELREDIIKNILPKAKAIIRKFVVMCIEKNKFREVNLDAAETAILGIVLSYVIQNYIIIDNKSEDYSGLDNIIDIVINGLKKQ</sequence>
<protein>
    <submittedName>
        <fullName evidence="4">Transcriptional regulator</fullName>
    </submittedName>
</protein>
<dbReference type="InterPro" id="IPR001647">
    <property type="entry name" value="HTH_TetR"/>
</dbReference>
<dbReference type="InterPro" id="IPR050624">
    <property type="entry name" value="HTH-type_Tx_Regulator"/>
</dbReference>
<dbReference type="STRING" id="86416.Clopa_0222"/>